<evidence type="ECO:0000256" key="1">
    <source>
        <dbReference type="SAM" id="Phobius"/>
    </source>
</evidence>
<protein>
    <submittedName>
        <fullName evidence="2">Uncharacterized protein</fullName>
    </submittedName>
</protein>
<feature type="transmembrane region" description="Helical" evidence="1">
    <location>
        <begin position="88"/>
        <end position="110"/>
    </location>
</feature>
<organism evidence="2 3">
    <name type="scientific">Anaeramoeba ignava</name>
    <name type="common">Anaerobic marine amoeba</name>
    <dbReference type="NCBI Taxonomy" id="1746090"/>
    <lineage>
        <taxon>Eukaryota</taxon>
        <taxon>Metamonada</taxon>
        <taxon>Anaeramoebidae</taxon>
        <taxon>Anaeramoeba</taxon>
    </lineage>
</organism>
<dbReference type="AlphaFoldDB" id="A0A9Q0LAR9"/>
<dbReference type="EMBL" id="JAPDFW010000110">
    <property type="protein sequence ID" value="KAJ5069025.1"/>
    <property type="molecule type" value="Genomic_DNA"/>
</dbReference>
<accession>A0A9Q0LAR9</accession>
<dbReference type="Proteomes" id="UP001149090">
    <property type="component" value="Unassembled WGS sequence"/>
</dbReference>
<keyword evidence="1" id="KW-0812">Transmembrane</keyword>
<keyword evidence="1" id="KW-1133">Transmembrane helix</keyword>
<reference evidence="2" key="1">
    <citation type="submission" date="2022-10" db="EMBL/GenBank/DDBJ databases">
        <title>Novel sulphate-reducing endosymbionts in the free-living metamonad Anaeramoeba.</title>
        <authorList>
            <person name="Jerlstrom-Hultqvist J."/>
            <person name="Cepicka I."/>
            <person name="Gallot-Lavallee L."/>
            <person name="Salas-Leiva D."/>
            <person name="Curtis B.A."/>
            <person name="Zahonova K."/>
            <person name="Pipaliya S."/>
            <person name="Dacks J."/>
            <person name="Roger A.J."/>
        </authorList>
    </citation>
    <scope>NUCLEOTIDE SEQUENCE</scope>
    <source>
        <strain evidence="2">BMAN</strain>
    </source>
</reference>
<gene>
    <name evidence="2" type="ORF">M0811_12062</name>
</gene>
<evidence type="ECO:0000313" key="3">
    <source>
        <dbReference type="Proteomes" id="UP001149090"/>
    </source>
</evidence>
<feature type="transmembrane region" description="Helical" evidence="1">
    <location>
        <begin position="6"/>
        <end position="38"/>
    </location>
</feature>
<proteinExistence type="predicted"/>
<comment type="caution">
    <text evidence="2">The sequence shown here is derived from an EMBL/GenBank/DDBJ whole genome shotgun (WGS) entry which is preliminary data.</text>
</comment>
<keyword evidence="1" id="KW-0472">Membrane</keyword>
<evidence type="ECO:0000313" key="2">
    <source>
        <dbReference type="EMBL" id="KAJ5069025.1"/>
    </source>
</evidence>
<name>A0A9Q0LAR9_ANAIG</name>
<sequence length="124" mass="14025">MMIWKVLLLIFQAYITTPITNATISTIFCIVFLITHLILKPFISIRANNIQTLSLTLLTIISSLKIPQSNWGIGGIIPFVSSTKKTSYGLYYFSFSLCVGFIVYSIGLYLRMIKRNSKNFIGCK</sequence>
<keyword evidence="3" id="KW-1185">Reference proteome</keyword>